<organism evidence="4 5">
    <name type="scientific">Phialemonium thermophilum</name>
    <dbReference type="NCBI Taxonomy" id="223376"/>
    <lineage>
        <taxon>Eukaryota</taxon>
        <taxon>Fungi</taxon>
        <taxon>Dikarya</taxon>
        <taxon>Ascomycota</taxon>
        <taxon>Pezizomycotina</taxon>
        <taxon>Sordariomycetes</taxon>
        <taxon>Sordariomycetidae</taxon>
        <taxon>Cephalothecales</taxon>
        <taxon>Cephalothecaceae</taxon>
        <taxon>Phialemonium</taxon>
    </lineage>
</organism>
<dbReference type="CDD" id="cd16442">
    <property type="entry name" value="BPL"/>
    <property type="match status" value="1"/>
</dbReference>
<dbReference type="CDD" id="cd03144">
    <property type="entry name" value="GATase1_ScBLP_like"/>
    <property type="match status" value="1"/>
</dbReference>
<dbReference type="PANTHER" id="PTHR12835:SF5">
    <property type="entry name" value="BIOTIN--PROTEIN LIGASE"/>
    <property type="match status" value="1"/>
</dbReference>
<dbReference type="Gene3D" id="3.30.930.10">
    <property type="entry name" value="Bira Bifunctional Protein, Domain 2"/>
    <property type="match status" value="1"/>
</dbReference>
<dbReference type="PANTHER" id="PTHR12835">
    <property type="entry name" value="BIOTIN PROTEIN LIGASE"/>
    <property type="match status" value="1"/>
</dbReference>
<evidence type="ECO:0000313" key="5">
    <source>
        <dbReference type="Proteomes" id="UP001586593"/>
    </source>
</evidence>
<dbReference type="PROSITE" id="PS51733">
    <property type="entry name" value="BPL_LPL_CATALYTIC"/>
    <property type="match status" value="1"/>
</dbReference>
<evidence type="ECO:0000256" key="1">
    <source>
        <dbReference type="ARBA" id="ARBA00009934"/>
    </source>
</evidence>
<protein>
    <recommendedName>
        <fullName evidence="3">BPL/LPL catalytic domain-containing protein</fullName>
    </recommendedName>
</protein>
<comment type="caution">
    <text evidence="4">The sequence shown here is derived from an EMBL/GenBank/DDBJ whole genome shotgun (WGS) entry which is preliminary data.</text>
</comment>
<dbReference type="Pfam" id="PF09825">
    <property type="entry name" value="BPL_N"/>
    <property type="match status" value="1"/>
</dbReference>
<dbReference type="InterPro" id="IPR004408">
    <property type="entry name" value="Biotin_CoA_COase_ligase"/>
</dbReference>
<dbReference type="EMBL" id="JAZHXJ010000059">
    <property type="protein sequence ID" value="KAL1878022.1"/>
    <property type="molecule type" value="Genomic_DNA"/>
</dbReference>
<feature type="domain" description="BPL/LPL catalytic" evidence="3">
    <location>
        <begin position="388"/>
        <end position="594"/>
    </location>
</feature>
<accession>A0ABR3XR71</accession>
<keyword evidence="5" id="KW-1185">Reference proteome</keyword>
<gene>
    <name evidence="4" type="ORF">VTK73DRAFT_8246</name>
</gene>
<evidence type="ECO:0000313" key="4">
    <source>
        <dbReference type="EMBL" id="KAL1878022.1"/>
    </source>
</evidence>
<dbReference type="SUPFAM" id="SSF55681">
    <property type="entry name" value="Class II aaRS and biotin synthetases"/>
    <property type="match status" value="1"/>
</dbReference>
<evidence type="ECO:0000256" key="2">
    <source>
        <dbReference type="ARBA" id="ARBA00022598"/>
    </source>
</evidence>
<dbReference type="Pfam" id="PF03099">
    <property type="entry name" value="BPL_LplA_LipB"/>
    <property type="match status" value="1"/>
</dbReference>
<sequence length="680" mass="74588">MTLRKLNILVYTGTGTTVESVRHCIYTLRRLLSPNYAVIPITETVLLKEPWAPSCALLVLPGGADLGYCRMLNGPGNRLITQFVRRGGAYLGFCAGGYYASARCEFEVGNRDLEVVGPRELAFFPGTCRGGAFRGFAYHSEKGARAAKLAVRTDAFGNAGSVPSEFRCYYNGGGVFVDAEKLSPDGVEVLAEYGEELDVKSGETRAAVVYCKVGEGTALLTGPHPEFAAANLTRQPDVEEYDRLIDMLTADENSRSTFMKACLAKLGLEVNPDTSTVPSLSKLHLSALRPGEASELLHSFSDIISKEDGEEFIRAENDVFHIESVDSKWSMSELHESLGAPLPDKAPKDRIVELNSIVKRIVHHEEAWPEPKETPCFNHAVFYSSLEEYRRREDAAESWGDTFMYGEVVTSTNTLLEKNHSLLCKLPTGFTLVATTQIAGRGRGSNVWVSPAGSLIMSTVINHPAHYAASRPIVFIQYLAAVAIVEAIQTYDRGYDVLPVKLKWPNDIYAKEPGKPSGSAASYVKIGGILANCAYAAGNYQIVLGIGINTTNAKPTTSLNALVAALAPGLAPFRIEKLVARILTRLEGLYGHFCRNGFTRELEEQYYQHWLHSNQVVTLEAEGGTKARIVGITRDWGLLKAEELRADGINGALRETGKTWALQSDENSFDFWKGLVRRKL</sequence>
<dbReference type="InterPro" id="IPR004143">
    <property type="entry name" value="BPL_LPL_catalytic"/>
</dbReference>
<dbReference type="NCBIfam" id="TIGR00121">
    <property type="entry name" value="birA_ligase"/>
    <property type="match status" value="1"/>
</dbReference>
<keyword evidence="2" id="KW-0436">Ligase</keyword>
<comment type="similarity">
    <text evidence="1">Belongs to the biotin--protein ligase family.</text>
</comment>
<dbReference type="InterPro" id="IPR045864">
    <property type="entry name" value="aa-tRNA-synth_II/BPL/LPL"/>
</dbReference>
<reference evidence="4 5" key="1">
    <citation type="journal article" date="2024" name="Commun. Biol.">
        <title>Comparative genomic analysis of thermophilic fungi reveals convergent evolutionary adaptations and gene losses.</title>
        <authorList>
            <person name="Steindorff A.S."/>
            <person name="Aguilar-Pontes M.V."/>
            <person name="Robinson A.J."/>
            <person name="Andreopoulos B."/>
            <person name="LaButti K."/>
            <person name="Kuo A."/>
            <person name="Mondo S."/>
            <person name="Riley R."/>
            <person name="Otillar R."/>
            <person name="Haridas S."/>
            <person name="Lipzen A."/>
            <person name="Grimwood J."/>
            <person name="Schmutz J."/>
            <person name="Clum A."/>
            <person name="Reid I.D."/>
            <person name="Moisan M.C."/>
            <person name="Butler G."/>
            <person name="Nguyen T.T.M."/>
            <person name="Dewar K."/>
            <person name="Conant G."/>
            <person name="Drula E."/>
            <person name="Henrissat B."/>
            <person name="Hansel C."/>
            <person name="Singer S."/>
            <person name="Hutchinson M.I."/>
            <person name="de Vries R.P."/>
            <person name="Natvig D.O."/>
            <person name="Powell A.J."/>
            <person name="Tsang A."/>
            <person name="Grigoriev I.V."/>
        </authorList>
    </citation>
    <scope>NUCLEOTIDE SEQUENCE [LARGE SCALE GENOMIC DNA]</scope>
    <source>
        <strain evidence="4 5">ATCC 24622</strain>
    </source>
</reference>
<dbReference type="SUPFAM" id="SSF52317">
    <property type="entry name" value="Class I glutamine amidotransferase-like"/>
    <property type="match status" value="1"/>
</dbReference>
<name>A0ABR3XR71_9PEZI</name>
<proteinExistence type="inferred from homology"/>
<dbReference type="Proteomes" id="UP001586593">
    <property type="component" value="Unassembled WGS sequence"/>
</dbReference>
<dbReference type="InterPro" id="IPR029062">
    <property type="entry name" value="Class_I_gatase-like"/>
</dbReference>
<evidence type="ECO:0000259" key="3">
    <source>
        <dbReference type="PROSITE" id="PS51733"/>
    </source>
</evidence>
<dbReference type="InterPro" id="IPR019197">
    <property type="entry name" value="Biotin-prot_ligase_N"/>
</dbReference>
<dbReference type="Gene3D" id="3.40.50.880">
    <property type="match status" value="1"/>
</dbReference>